<name>A0A2A6B4N8_PRIPA</name>
<dbReference type="Proteomes" id="UP000005239">
    <property type="component" value="Unassembled WGS sequence"/>
</dbReference>
<reference evidence="1" key="2">
    <citation type="submission" date="2022-06" db="UniProtKB">
        <authorList>
            <consortium name="EnsemblMetazoa"/>
        </authorList>
    </citation>
    <scope>IDENTIFICATION</scope>
    <source>
        <strain evidence="1">PS312</strain>
    </source>
</reference>
<dbReference type="PANTHER" id="PTHR12892">
    <property type="entry name" value="FGF RECEPTOR ACTIVATING PROTEIN 1"/>
    <property type="match status" value="1"/>
</dbReference>
<gene>
    <name evidence="1" type="primary">WBGene00276530</name>
</gene>
<dbReference type="AlphaFoldDB" id="A0A2A6B4N8"/>
<evidence type="ECO:0000313" key="1">
    <source>
        <dbReference type="EnsemblMetazoa" id="PPA38161.1"/>
    </source>
</evidence>
<dbReference type="PANTHER" id="PTHR12892:SF16">
    <property type="entry name" value="TRANSMEMBRANE PROTEIN"/>
    <property type="match status" value="1"/>
</dbReference>
<accession>A0A2A6B4N8</accession>
<sequence length="469" mass="52720">MLHLLFDIHSRSSVHTYSTFSAKNIGIGIFSLASILTLHAFFIMETRTFNETAFIDTLPLTDNELRRMTNQKRTLHTMIMEGNENVTHIGGNATHPFLLPRYTLPYGSMIRNWCNMTAPNGTFSLLPSTFSLPSMLRGMEIMMSVQLSFRLIVMLTISIRWVSTMIDDYRVATRKGCPSFVRWTAALHTPTVVIQTLSISLLTTIHSDIDKSIRLLIPISLICFCVASILDMGVLIVIDRANGASPLRRSLRELLFLLSFLSFPVIYTAHMEFFDAKVCSIQVPWWVAVAEYSFALSVAMTCLLQLTELRNIELAVHASEEEVQMRIHHSYIGEYEPFVPFEDDGLEIYSTSLVIEKPTTNERSLNFPHSLAPSDLREIIEYGETPSFQFYNCREVDGDNSSAFSPVRETREHVDLASHVEVIRGIAVDNANNKEYPSTIGAVLVASGLSAWILAISKCSSSDGQSIIR</sequence>
<dbReference type="EnsemblMetazoa" id="PPA38161.1">
    <property type="protein sequence ID" value="PPA38161.1"/>
    <property type="gene ID" value="WBGene00276530"/>
</dbReference>
<protein>
    <submittedName>
        <fullName evidence="1">Uncharacterized protein</fullName>
    </submittedName>
</protein>
<evidence type="ECO:0000313" key="2">
    <source>
        <dbReference type="Proteomes" id="UP000005239"/>
    </source>
</evidence>
<dbReference type="GO" id="GO:0000139">
    <property type="term" value="C:Golgi membrane"/>
    <property type="evidence" value="ECO:0007669"/>
    <property type="project" value="InterPro"/>
</dbReference>
<keyword evidence="2" id="KW-1185">Reference proteome</keyword>
<dbReference type="InterPro" id="IPR039545">
    <property type="entry name" value="PGAP2"/>
</dbReference>
<proteinExistence type="predicted"/>
<reference evidence="2" key="1">
    <citation type="journal article" date="2008" name="Nat. Genet.">
        <title>The Pristionchus pacificus genome provides a unique perspective on nematode lifestyle and parasitism.</title>
        <authorList>
            <person name="Dieterich C."/>
            <person name="Clifton S.W."/>
            <person name="Schuster L.N."/>
            <person name="Chinwalla A."/>
            <person name="Delehaunty K."/>
            <person name="Dinkelacker I."/>
            <person name="Fulton L."/>
            <person name="Fulton R."/>
            <person name="Godfrey J."/>
            <person name="Minx P."/>
            <person name="Mitreva M."/>
            <person name="Roeseler W."/>
            <person name="Tian H."/>
            <person name="Witte H."/>
            <person name="Yang S.P."/>
            <person name="Wilson R.K."/>
            <person name="Sommer R.J."/>
        </authorList>
    </citation>
    <scope>NUCLEOTIDE SEQUENCE [LARGE SCALE GENOMIC DNA]</scope>
    <source>
        <strain evidence="2">PS312</strain>
    </source>
</reference>
<organism evidence="1 2">
    <name type="scientific">Pristionchus pacificus</name>
    <name type="common">Parasitic nematode worm</name>
    <dbReference type="NCBI Taxonomy" id="54126"/>
    <lineage>
        <taxon>Eukaryota</taxon>
        <taxon>Metazoa</taxon>
        <taxon>Ecdysozoa</taxon>
        <taxon>Nematoda</taxon>
        <taxon>Chromadorea</taxon>
        <taxon>Rhabditida</taxon>
        <taxon>Rhabditina</taxon>
        <taxon>Diplogasteromorpha</taxon>
        <taxon>Diplogasteroidea</taxon>
        <taxon>Neodiplogasteridae</taxon>
        <taxon>Pristionchus</taxon>
    </lineage>
</organism>
<accession>A0A8R1YY12</accession>